<evidence type="ECO:0000313" key="1">
    <source>
        <dbReference type="EMBL" id="RCX17465.1"/>
    </source>
</evidence>
<dbReference type="RefSeq" id="WP_114297190.1">
    <property type="nucleotide sequence ID" value="NZ_QPJT01000007.1"/>
</dbReference>
<dbReference type="EMBL" id="QPJT01000007">
    <property type="protein sequence ID" value="RCX17465.1"/>
    <property type="molecule type" value="Genomic_DNA"/>
</dbReference>
<comment type="caution">
    <text evidence="1">The sequence shown here is derived from an EMBL/GenBank/DDBJ whole genome shotgun (WGS) entry which is preliminary data.</text>
</comment>
<gene>
    <name evidence="1" type="ORF">DFR58_1078</name>
</gene>
<name>A0A369B825_9FIRM</name>
<accession>A0A369B825</accession>
<evidence type="ECO:0000313" key="2">
    <source>
        <dbReference type="Proteomes" id="UP000253034"/>
    </source>
</evidence>
<reference evidence="1 2" key="1">
    <citation type="submission" date="2018-07" db="EMBL/GenBank/DDBJ databases">
        <title>Genomic Encyclopedia of Type Strains, Phase IV (KMG-IV): sequencing the most valuable type-strain genomes for metagenomic binning, comparative biology and taxonomic classification.</title>
        <authorList>
            <person name="Goeker M."/>
        </authorList>
    </citation>
    <scope>NUCLEOTIDE SEQUENCE [LARGE SCALE GENOMIC DNA]</scope>
    <source>
        <strain evidence="1 2">DSM 27016</strain>
    </source>
</reference>
<proteinExistence type="predicted"/>
<protein>
    <recommendedName>
        <fullName evidence="3">Sporulation protein YunB</fullName>
    </recommendedName>
</protein>
<evidence type="ECO:0008006" key="3">
    <source>
        <dbReference type="Google" id="ProtNLM"/>
    </source>
</evidence>
<keyword evidence="2" id="KW-1185">Reference proteome</keyword>
<dbReference type="Proteomes" id="UP000253034">
    <property type="component" value="Unassembled WGS sequence"/>
</dbReference>
<organism evidence="1 2">
    <name type="scientific">Anaerobacterium chartisolvens</name>
    <dbReference type="NCBI Taxonomy" id="1297424"/>
    <lineage>
        <taxon>Bacteria</taxon>
        <taxon>Bacillati</taxon>
        <taxon>Bacillota</taxon>
        <taxon>Clostridia</taxon>
        <taxon>Eubacteriales</taxon>
        <taxon>Oscillospiraceae</taxon>
        <taxon>Anaerobacterium</taxon>
    </lineage>
</organism>
<sequence>MLNNSMSYRRMLYFKKRNCKSFHTYLRILCIAIIFLSALIYAENRIGLYLKDFYAPKVEKIAVQQARTAVEGITDVNNTKMLQELCHKVEKGINAGMGSENNGYIKIPAAGLLGTGFYKDSQKGLIIKVAIYTDTHASIEPGLKTQRLSTVRHTMSIYVKHKVTFKILFREKTEEFVTVIPITQWGVATKGATALKEDWTIVQPLNR</sequence>
<dbReference type="AlphaFoldDB" id="A0A369B825"/>